<dbReference type="GO" id="GO:0006352">
    <property type="term" value="P:DNA-templated transcription initiation"/>
    <property type="evidence" value="ECO:0007669"/>
    <property type="project" value="InterPro"/>
</dbReference>
<protein>
    <submittedName>
        <fullName evidence="7">RNA polymerase sigma-70 factor, expansion family 1</fullName>
    </submittedName>
</protein>
<evidence type="ECO:0000256" key="3">
    <source>
        <dbReference type="ARBA" id="ARBA00023082"/>
    </source>
</evidence>
<comment type="similarity">
    <text evidence="1">Belongs to the sigma-70 factor family. ECF subfamily.</text>
</comment>
<dbReference type="Proteomes" id="UP000006262">
    <property type="component" value="Unassembled WGS sequence"/>
</dbReference>
<dbReference type="InterPro" id="IPR014327">
    <property type="entry name" value="RNA_pol_sigma70_bacteroid"/>
</dbReference>
<reference evidence="7 8" key="1">
    <citation type="submission" date="2012-02" db="EMBL/GenBank/DDBJ databases">
        <title>The Genome Sequence of Parabacteroides distasonis CL09T03C24.</title>
        <authorList>
            <consortium name="The Broad Institute Genome Sequencing Platform"/>
            <person name="Earl A."/>
            <person name="Ward D."/>
            <person name="Feldgarden M."/>
            <person name="Gevers D."/>
            <person name="Zitomersky N.L."/>
            <person name="Coyne M.J."/>
            <person name="Comstock L.E."/>
            <person name="Young S.K."/>
            <person name="Zeng Q."/>
            <person name="Gargeya S."/>
            <person name="Fitzgerald M."/>
            <person name="Haas B."/>
            <person name="Abouelleil A."/>
            <person name="Alvarado L."/>
            <person name="Arachchi H.M."/>
            <person name="Berlin A."/>
            <person name="Chapman S.B."/>
            <person name="Gearin G."/>
            <person name="Goldberg J."/>
            <person name="Griggs A."/>
            <person name="Gujja S."/>
            <person name="Hansen M."/>
            <person name="Heiman D."/>
            <person name="Howarth C."/>
            <person name="Larimer J."/>
            <person name="Lui A."/>
            <person name="MacDonald P.J.P."/>
            <person name="McCowen C."/>
            <person name="Montmayeur A."/>
            <person name="Murphy C."/>
            <person name="Neiman D."/>
            <person name="Pearson M."/>
            <person name="Priest M."/>
            <person name="Roberts A."/>
            <person name="Saif S."/>
            <person name="Shea T."/>
            <person name="Sisk P."/>
            <person name="Stolte C."/>
            <person name="Sykes S."/>
            <person name="Wortman J."/>
            <person name="Nusbaum C."/>
            <person name="Birren B."/>
        </authorList>
    </citation>
    <scope>NUCLEOTIDE SEQUENCE [LARGE SCALE GENOMIC DNA]</scope>
    <source>
        <strain evidence="7 8">CL09T03C24</strain>
    </source>
</reference>
<dbReference type="InterPro" id="IPR039425">
    <property type="entry name" value="RNA_pol_sigma-70-like"/>
</dbReference>
<keyword evidence="2" id="KW-0805">Transcription regulation</keyword>
<dbReference type="NCBIfam" id="TIGR02937">
    <property type="entry name" value="sigma70-ECF"/>
    <property type="match status" value="1"/>
</dbReference>
<dbReference type="CDD" id="cd06171">
    <property type="entry name" value="Sigma70_r4"/>
    <property type="match status" value="1"/>
</dbReference>
<feature type="domain" description="RNA polymerase sigma factor 70 region 4 type 2" evidence="6">
    <location>
        <begin position="143"/>
        <end position="193"/>
    </location>
</feature>
<dbReference type="AlphaFoldDB" id="A0AAD2YIB1"/>
<dbReference type="InterPro" id="IPR013249">
    <property type="entry name" value="RNA_pol_sigma70_r4_t2"/>
</dbReference>
<accession>A0AAD2YIB1</accession>
<dbReference type="Pfam" id="PF08281">
    <property type="entry name" value="Sigma70_r4_2"/>
    <property type="match status" value="1"/>
</dbReference>
<dbReference type="InterPro" id="IPR013325">
    <property type="entry name" value="RNA_pol_sigma_r2"/>
</dbReference>
<evidence type="ECO:0000313" key="7">
    <source>
        <dbReference type="EMBL" id="EKN24060.1"/>
    </source>
</evidence>
<gene>
    <name evidence="7" type="ORF">HMPREF1059_02967</name>
</gene>
<dbReference type="Gene3D" id="1.10.1740.10">
    <property type="match status" value="1"/>
</dbReference>
<dbReference type="PANTHER" id="PTHR43133">
    <property type="entry name" value="RNA POLYMERASE ECF-TYPE SIGMA FACTO"/>
    <property type="match status" value="1"/>
</dbReference>
<comment type="caution">
    <text evidence="7">The sequence shown here is derived from an EMBL/GenBank/DDBJ whole genome shotgun (WGS) entry which is preliminary data.</text>
</comment>
<feature type="domain" description="RNA polymerase sigma-70 region 2" evidence="5">
    <location>
        <begin position="52"/>
        <end position="112"/>
    </location>
</feature>
<dbReference type="SUPFAM" id="SSF88659">
    <property type="entry name" value="Sigma3 and sigma4 domains of RNA polymerase sigma factors"/>
    <property type="match status" value="1"/>
</dbReference>
<dbReference type="GO" id="GO:0016987">
    <property type="term" value="F:sigma factor activity"/>
    <property type="evidence" value="ECO:0007669"/>
    <property type="project" value="UniProtKB-KW"/>
</dbReference>
<dbReference type="InterPro" id="IPR013324">
    <property type="entry name" value="RNA_pol_sigma_r3/r4-like"/>
</dbReference>
<evidence type="ECO:0000256" key="4">
    <source>
        <dbReference type="ARBA" id="ARBA00023163"/>
    </source>
</evidence>
<dbReference type="Pfam" id="PF04542">
    <property type="entry name" value="Sigma70_r2"/>
    <property type="match status" value="1"/>
</dbReference>
<dbReference type="Gene3D" id="1.10.10.10">
    <property type="entry name" value="Winged helix-like DNA-binding domain superfamily/Winged helix DNA-binding domain"/>
    <property type="match status" value="1"/>
</dbReference>
<dbReference type="InterPro" id="IPR036388">
    <property type="entry name" value="WH-like_DNA-bd_sf"/>
</dbReference>
<evidence type="ECO:0000313" key="8">
    <source>
        <dbReference type="Proteomes" id="UP000006262"/>
    </source>
</evidence>
<dbReference type="InterPro" id="IPR014284">
    <property type="entry name" value="RNA_pol_sigma-70_dom"/>
</dbReference>
<evidence type="ECO:0000259" key="5">
    <source>
        <dbReference type="Pfam" id="PF04542"/>
    </source>
</evidence>
<dbReference type="InterPro" id="IPR007627">
    <property type="entry name" value="RNA_pol_sigma70_r2"/>
</dbReference>
<evidence type="ECO:0000259" key="6">
    <source>
        <dbReference type="Pfam" id="PF08281"/>
    </source>
</evidence>
<evidence type="ECO:0000256" key="1">
    <source>
        <dbReference type="ARBA" id="ARBA00010641"/>
    </source>
</evidence>
<dbReference type="NCBIfam" id="TIGR02985">
    <property type="entry name" value="Sig70_bacteroi1"/>
    <property type="match status" value="1"/>
</dbReference>
<evidence type="ECO:0000256" key="2">
    <source>
        <dbReference type="ARBA" id="ARBA00023015"/>
    </source>
</evidence>
<dbReference type="PANTHER" id="PTHR43133:SF46">
    <property type="entry name" value="RNA POLYMERASE SIGMA-70 FACTOR ECF SUBFAMILY"/>
    <property type="match status" value="1"/>
</dbReference>
<keyword evidence="3" id="KW-0731">Sigma factor</keyword>
<name>A0AAD2YIB1_PARDI</name>
<keyword evidence="4" id="KW-0804">Transcription</keyword>
<proteinExistence type="inferred from homology"/>
<dbReference type="SUPFAM" id="SSF88946">
    <property type="entry name" value="Sigma2 domain of RNA polymerase sigma factors"/>
    <property type="match status" value="1"/>
</dbReference>
<dbReference type="GO" id="GO:0003677">
    <property type="term" value="F:DNA binding"/>
    <property type="evidence" value="ECO:0007669"/>
    <property type="project" value="InterPro"/>
</dbReference>
<organism evidence="7 8">
    <name type="scientific">Parabacteroides distasonis CL09T03C24</name>
    <dbReference type="NCBI Taxonomy" id="999417"/>
    <lineage>
        <taxon>Bacteria</taxon>
        <taxon>Pseudomonadati</taxon>
        <taxon>Bacteroidota</taxon>
        <taxon>Bacteroidia</taxon>
        <taxon>Bacteroidales</taxon>
        <taxon>Tannerellaceae</taxon>
        <taxon>Parabacteroides</taxon>
    </lineage>
</organism>
<sequence>MVTLILTLNIQDKIYLCLQKRKDEEGAMDDSTLIEQIQLGSKNAFKQMFIKFYSPLCEYASQYVSDEDAEELIQELMLFIWENRNSLFVEISLKSYLFMAVKHRCLNAIKRQLYHERVHSLIYDKIKDQFENPDTYFVNELTENITKAIEELPENYRETFKLSRFGEQSNPQIAEALGVSIKTVEYRITQSLKILRVKLKDYLPFIMFLFA</sequence>
<dbReference type="EMBL" id="AGZN01000030">
    <property type="protein sequence ID" value="EKN24060.1"/>
    <property type="molecule type" value="Genomic_DNA"/>
</dbReference>